<dbReference type="AlphaFoldDB" id="A0A078B4T4"/>
<dbReference type="GO" id="GO:0046872">
    <property type="term" value="F:metal ion binding"/>
    <property type="evidence" value="ECO:0007669"/>
    <property type="project" value="UniProtKB-KW"/>
</dbReference>
<dbReference type="GO" id="GO:0005524">
    <property type="term" value="F:ATP binding"/>
    <property type="evidence" value="ECO:0007669"/>
    <property type="project" value="UniProtKB-KW"/>
</dbReference>
<dbReference type="EMBL" id="CCKQ01017543">
    <property type="protein sequence ID" value="CDW89434.1"/>
    <property type="molecule type" value="Genomic_DNA"/>
</dbReference>
<evidence type="ECO:0000256" key="4">
    <source>
        <dbReference type="ARBA" id="ARBA00022723"/>
    </source>
</evidence>
<evidence type="ECO:0000259" key="11">
    <source>
        <dbReference type="Pfam" id="PF00365"/>
    </source>
</evidence>
<evidence type="ECO:0000256" key="5">
    <source>
        <dbReference type="ARBA" id="ARBA00022741"/>
    </source>
</evidence>
<comment type="catalytic activity">
    <reaction evidence="10">
        <text>beta-D-fructose 6-phosphate + ATP = beta-D-fructose 1,6-bisphosphate + ADP + H(+)</text>
        <dbReference type="Rhea" id="RHEA:16109"/>
        <dbReference type="ChEBI" id="CHEBI:15378"/>
        <dbReference type="ChEBI" id="CHEBI:30616"/>
        <dbReference type="ChEBI" id="CHEBI:32966"/>
        <dbReference type="ChEBI" id="CHEBI:57634"/>
        <dbReference type="ChEBI" id="CHEBI:456216"/>
        <dbReference type="EC" id="2.7.1.11"/>
    </reaction>
</comment>
<dbReference type="NCBIfam" id="NF005301">
    <property type="entry name" value="PRK06830.1"/>
    <property type="match status" value="1"/>
</dbReference>
<dbReference type="InterPro" id="IPR000023">
    <property type="entry name" value="Phosphofructokinase_dom"/>
</dbReference>
<dbReference type="InterPro" id="IPR050929">
    <property type="entry name" value="PFKA"/>
</dbReference>
<keyword evidence="13" id="KW-1185">Reference proteome</keyword>
<feature type="domain" description="Phosphofructokinase" evidence="11">
    <location>
        <begin position="194"/>
        <end position="505"/>
    </location>
</feature>
<keyword evidence="3" id="KW-0808">Transferase</keyword>
<keyword evidence="9" id="KW-0324">Glycolysis</keyword>
<dbReference type="Proteomes" id="UP000039865">
    <property type="component" value="Unassembled WGS sequence"/>
</dbReference>
<dbReference type="SUPFAM" id="SSF53784">
    <property type="entry name" value="Phosphofructokinase"/>
    <property type="match status" value="1"/>
</dbReference>
<evidence type="ECO:0000313" key="12">
    <source>
        <dbReference type="EMBL" id="CDW89434.1"/>
    </source>
</evidence>
<keyword evidence="6 12" id="KW-0418">Kinase</keyword>
<keyword evidence="7" id="KW-0067">ATP-binding</keyword>
<evidence type="ECO:0000256" key="2">
    <source>
        <dbReference type="ARBA" id="ARBA00002659"/>
    </source>
</evidence>
<keyword evidence="8" id="KW-0460">Magnesium</keyword>
<sequence length="611" mass="68411">MSLSKPENLLLVGASALVGVALAAILNRDSTLDKHKQDFGLEKVEEKQVGKQRVLQRGKTGINLDRQMSSTNHLQDIQAESEEALELRKLIKKQQEMTQQLLQLAAPIVDRCPHLVDLYGLAERFMVSPLIGDNLKRSIFGGGGFLPKDAFMQDDSFVIAQKDHSTMREVVQSLKFTKGGPREHVFFNPKTVKAAIVTCGGLCPGLNVVIREIVMSLYFNYEAHEIYGIQWGYKGFYTNPDKSWIELTPQVVKNIHKLGGTILGSSRGGFQKDKILDEIQKRGINQVYIIGGDGTHRGINELIKRAMERRMIISFVGIPKTIDNDIPIIDNSFGFNTACEVAERMIEAAYTEATNAQNGIGLVKLMGRYSGFIARNASLANGNVDMCLIPELPFELEGPKGFYEQIITKLKEQNHCVIVVAEGAEEGLINPNEKITQVEKRDDSNNLIFDDIGKFLRDAIPKYAKTKHQMAVTLKYIDPTYAIRSVPANAVDTIMCAKLAQNAVHGAMSGYTGFSVGVVRNAVAYIPITTLIDAGVNRVSMTERTWQRLMAQNRQKYMINDDFKDKAWEVIRQKQEERKQVFRDILKRVRQQHDAIIRGSPVLQEAEIDNA</sequence>
<dbReference type="InParanoid" id="A0A078B4T4"/>
<comment type="cofactor">
    <cofactor evidence="1">
        <name>Mg(2+)</name>
        <dbReference type="ChEBI" id="CHEBI:18420"/>
    </cofactor>
</comment>
<evidence type="ECO:0000256" key="9">
    <source>
        <dbReference type="ARBA" id="ARBA00023152"/>
    </source>
</evidence>
<dbReference type="PRINTS" id="PR00476">
    <property type="entry name" value="PHFRCTKINASE"/>
</dbReference>
<keyword evidence="5" id="KW-0547">Nucleotide-binding</keyword>
<evidence type="ECO:0000256" key="10">
    <source>
        <dbReference type="ARBA" id="ARBA00048070"/>
    </source>
</evidence>
<evidence type="ECO:0000313" key="13">
    <source>
        <dbReference type="Proteomes" id="UP000039865"/>
    </source>
</evidence>
<dbReference type="FunFam" id="3.40.50.450:FF:000002">
    <property type="entry name" value="ATP-dependent 6-phosphofructokinase"/>
    <property type="match status" value="1"/>
</dbReference>
<dbReference type="UniPathway" id="UPA00109">
    <property type="reaction ID" value="UER00182"/>
</dbReference>
<name>A0A078B4T4_STYLE</name>
<dbReference type="InterPro" id="IPR035966">
    <property type="entry name" value="PKF_sf"/>
</dbReference>
<dbReference type="OMA" id="KETHETP"/>
<gene>
    <name evidence="12" type="primary">Contig3555.g3793</name>
    <name evidence="12" type="ORF">STYLEM_18567</name>
</gene>
<evidence type="ECO:0000256" key="1">
    <source>
        <dbReference type="ARBA" id="ARBA00001946"/>
    </source>
</evidence>
<dbReference type="GO" id="GO:0005737">
    <property type="term" value="C:cytoplasm"/>
    <property type="evidence" value="ECO:0007669"/>
    <property type="project" value="UniProtKB-ARBA"/>
</dbReference>
<evidence type="ECO:0000256" key="6">
    <source>
        <dbReference type="ARBA" id="ARBA00022777"/>
    </source>
</evidence>
<keyword evidence="4" id="KW-0479">Metal-binding</keyword>
<proteinExistence type="predicted"/>
<evidence type="ECO:0000256" key="7">
    <source>
        <dbReference type="ARBA" id="ARBA00022840"/>
    </source>
</evidence>
<dbReference type="Gene3D" id="3.40.50.460">
    <property type="entry name" value="Phosphofructokinase domain"/>
    <property type="match status" value="1"/>
</dbReference>
<comment type="function">
    <text evidence="2">Catalyzes the phosphorylation of D-fructose 6-phosphate to fructose 1,6-bisphosphate by ATP, the first committing step of glycolysis.</text>
</comment>
<dbReference type="GO" id="GO:0003872">
    <property type="term" value="F:6-phosphofructokinase activity"/>
    <property type="evidence" value="ECO:0007669"/>
    <property type="project" value="UniProtKB-EC"/>
</dbReference>
<organism evidence="12 13">
    <name type="scientific">Stylonychia lemnae</name>
    <name type="common">Ciliate</name>
    <dbReference type="NCBI Taxonomy" id="5949"/>
    <lineage>
        <taxon>Eukaryota</taxon>
        <taxon>Sar</taxon>
        <taxon>Alveolata</taxon>
        <taxon>Ciliophora</taxon>
        <taxon>Intramacronucleata</taxon>
        <taxon>Spirotrichea</taxon>
        <taxon>Stichotrichia</taxon>
        <taxon>Sporadotrichida</taxon>
        <taxon>Oxytrichidae</taxon>
        <taxon>Stylonychinae</taxon>
        <taxon>Stylonychia</taxon>
    </lineage>
</organism>
<dbReference type="GO" id="GO:0006002">
    <property type="term" value="P:fructose 6-phosphate metabolic process"/>
    <property type="evidence" value="ECO:0007669"/>
    <property type="project" value="InterPro"/>
</dbReference>
<evidence type="ECO:0000256" key="8">
    <source>
        <dbReference type="ARBA" id="ARBA00022842"/>
    </source>
</evidence>
<dbReference type="OrthoDB" id="537915at2759"/>
<evidence type="ECO:0000256" key="3">
    <source>
        <dbReference type="ARBA" id="ARBA00022679"/>
    </source>
</evidence>
<reference evidence="12 13" key="1">
    <citation type="submission" date="2014-06" db="EMBL/GenBank/DDBJ databases">
        <authorList>
            <person name="Swart Estienne"/>
        </authorList>
    </citation>
    <scope>NUCLEOTIDE SEQUENCE [LARGE SCALE GENOMIC DNA]</scope>
    <source>
        <strain evidence="12 13">130c</strain>
    </source>
</reference>
<protein>
    <submittedName>
        <fullName evidence="12">6-phosphofructokinase 3-like</fullName>
    </submittedName>
</protein>
<dbReference type="InterPro" id="IPR022953">
    <property type="entry name" value="ATP_PFK"/>
</dbReference>
<accession>A0A078B4T4</accession>
<dbReference type="PANTHER" id="PTHR45770">
    <property type="entry name" value="ATP-DEPENDENT 6-PHOSPHOFRUCTOKINASE 1"/>
    <property type="match status" value="1"/>
</dbReference>
<dbReference type="Gene3D" id="3.40.50.450">
    <property type="match status" value="1"/>
</dbReference>
<dbReference type="Pfam" id="PF00365">
    <property type="entry name" value="PFK"/>
    <property type="match status" value="1"/>
</dbReference>